<organism evidence="1 2">
    <name type="scientific">Caenorhabditis nigoni</name>
    <dbReference type="NCBI Taxonomy" id="1611254"/>
    <lineage>
        <taxon>Eukaryota</taxon>
        <taxon>Metazoa</taxon>
        <taxon>Ecdysozoa</taxon>
        <taxon>Nematoda</taxon>
        <taxon>Chromadorea</taxon>
        <taxon>Rhabditida</taxon>
        <taxon>Rhabditina</taxon>
        <taxon>Rhabditomorpha</taxon>
        <taxon>Rhabditoidea</taxon>
        <taxon>Rhabditidae</taxon>
        <taxon>Peloderinae</taxon>
        <taxon>Caenorhabditis</taxon>
    </lineage>
</organism>
<protein>
    <submittedName>
        <fullName evidence="1">Uncharacterized protein</fullName>
    </submittedName>
</protein>
<sequence>MAHYKKLIAHIQKILDMPAPVDNYYRLGVDETIKRYKLIDEREAELYRLYGIVRREPIDFTGPIINMCNSVKTTVTGAYESMKTKIWKKQNEDK</sequence>
<evidence type="ECO:0000313" key="2">
    <source>
        <dbReference type="Proteomes" id="UP000230233"/>
    </source>
</evidence>
<dbReference type="AlphaFoldDB" id="A0A2G5ULN3"/>
<name>A0A2G5ULN3_9PELO</name>
<evidence type="ECO:0000313" key="1">
    <source>
        <dbReference type="EMBL" id="PIC40241.1"/>
    </source>
</evidence>
<dbReference type="EMBL" id="PDUG01000003">
    <property type="protein sequence ID" value="PIC40241.1"/>
    <property type="molecule type" value="Genomic_DNA"/>
</dbReference>
<gene>
    <name evidence="1" type="primary">Cnig_chr_III.g11652</name>
    <name evidence="1" type="ORF">B9Z55_011652</name>
</gene>
<comment type="caution">
    <text evidence="1">The sequence shown here is derived from an EMBL/GenBank/DDBJ whole genome shotgun (WGS) entry which is preliminary data.</text>
</comment>
<reference evidence="2" key="1">
    <citation type="submission" date="2017-10" db="EMBL/GenBank/DDBJ databases">
        <title>Rapid genome shrinkage in a self-fertile nematode reveals novel sperm competition proteins.</title>
        <authorList>
            <person name="Yin D."/>
            <person name="Schwarz E.M."/>
            <person name="Thomas C.G."/>
            <person name="Felde R.L."/>
            <person name="Korf I.F."/>
            <person name="Cutter A.D."/>
            <person name="Schartner C.M."/>
            <person name="Ralston E.J."/>
            <person name="Meyer B.J."/>
            <person name="Haag E.S."/>
        </authorList>
    </citation>
    <scope>NUCLEOTIDE SEQUENCE [LARGE SCALE GENOMIC DNA]</scope>
    <source>
        <strain evidence="2">JU1422</strain>
    </source>
</reference>
<accession>A0A2G5ULN3</accession>
<proteinExistence type="predicted"/>
<dbReference type="Proteomes" id="UP000230233">
    <property type="component" value="Chromosome III"/>
</dbReference>
<keyword evidence="2" id="KW-1185">Reference proteome</keyword>